<evidence type="ECO:0000259" key="9">
    <source>
        <dbReference type="Pfam" id="PF08790"/>
    </source>
</evidence>
<dbReference type="GO" id="GO:0005730">
    <property type="term" value="C:nucleolus"/>
    <property type="evidence" value="ECO:0007669"/>
    <property type="project" value="TreeGrafter"/>
</dbReference>
<feature type="region of interest" description="Disordered" evidence="8">
    <location>
        <begin position="52"/>
        <end position="228"/>
    </location>
</feature>
<dbReference type="SUPFAM" id="SSF57667">
    <property type="entry name" value="beta-beta-alpha zinc fingers"/>
    <property type="match status" value="2"/>
</dbReference>
<dbReference type="Proteomes" id="UP000037923">
    <property type="component" value="Unassembled WGS sequence"/>
</dbReference>
<dbReference type="GO" id="GO:0008270">
    <property type="term" value="F:zinc ion binding"/>
    <property type="evidence" value="ECO:0007669"/>
    <property type="project" value="UniProtKB-KW"/>
</dbReference>
<dbReference type="GeneID" id="26905012"/>
<keyword evidence="5" id="KW-0862">Zinc</keyword>
<feature type="domain" description="Zinc finger C2H2 LYAR-type" evidence="9">
    <location>
        <begin position="30"/>
        <end position="57"/>
    </location>
</feature>
<comment type="caution">
    <text evidence="10">The sequence shown here is derived from an EMBL/GenBank/DDBJ whole genome shotgun (WGS) entry which is preliminary data.</text>
</comment>
<evidence type="ECO:0000256" key="5">
    <source>
        <dbReference type="ARBA" id="ARBA00022833"/>
    </source>
</evidence>
<dbReference type="VEuPathDB" id="TriTrypDB:LpyrH10_08_1700"/>
<protein>
    <submittedName>
        <fullName evidence="10">Putative Zinc-finger containing protein</fullName>
    </submittedName>
</protein>
<dbReference type="GO" id="GO:0006364">
    <property type="term" value="P:rRNA processing"/>
    <property type="evidence" value="ECO:0007669"/>
    <property type="project" value="TreeGrafter"/>
</dbReference>
<evidence type="ECO:0000256" key="6">
    <source>
        <dbReference type="ARBA" id="ARBA00023242"/>
    </source>
</evidence>
<keyword evidence="11" id="KW-1185">Reference proteome</keyword>
<feature type="compositionally biased region" description="Basic and acidic residues" evidence="8">
    <location>
        <begin position="198"/>
        <end position="225"/>
    </location>
</feature>
<organism evidence="10 11">
    <name type="scientific">Leptomonas pyrrhocoris</name>
    <name type="common">Firebug parasite</name>
    <dbReference type="NCBI Taxonomy" id="157538"/>
    <lineage>
        <taxon>Eukaryota</taxon>
        <taxon>Discoba</taxon>
        <taxon>Euglenozoa</taxon>
        <taxon>Kinetoplastea</taxon>
        <taxon>Metakinetoplastina</taxon>
        <taxon>Trypanosomatida</taxon>
        <taxon>Trypanosomatidae</taxon>
        <taxon>Leishmaniinae</taxon>
        <taxon>Leptomonas</taxon>
    </lineage>
</organism>
<evidence type="ECO:0000256" key="4">
    <source>
        <dbReference type="ARBA" id="ARBA00022771"/>
    </source>
</evidence>
<dbReference type="OrthoDB" id="21474at2759"/>
<keyword evidence="3" id="KW-0677">Repeat</keyword>
<gene>
    <name evidence="10" type="ORF">ABB37_04721</name>
</gene>
<accession>A0A0M9G1M0</accession>
<dbReference type="PANTHER" id="PTHR13100:SF10">
    <property type="entry name" value="CELL GROWTH-REGULATING NUCLEOLAR PROTEIN"/>
    <property type="match status" value="1"/>
</dbReference>
<evidence type="ECO:0000313" key="10">
    <source>
        <dbReference type="EMBL" id="KPA80505.1"/>
    </source>
</evidence>
<dbReference type="InterPro" id="IPR036236">
    <property type="entry name" value="Znf_C2H2_sf"/>
</dbReference>
<comment type="subcellular location">
    <subcellularLocation>
        <location evidence="1">Nucleus</location>
    </subcellularLocation>
</comment>
<dbReference type="PROSITE" id="PS51804">
    <property type="entry name" value="ZF_C2HC_LYAR"/>
    <property type="match status" value="2"/>
</dbReference>
<sequence>MVSFTCNRCQDVVKKPKVQTHANSCGAHSFTCVDCMYVFDLDSIKAHTSCVTEEDKYQGKWKQKLSSNSGNSGEAPRGIERPPRAPMNDLSSSDESDDDWVKKSSKNGKTGGGESKKKSTPTATAAAPAARRKNPRPGVSPSSDDEGDAHAPPVKKAKTARSASATPATHPAAPSAALLRSPRSASLGPKAAKTPVPEVRHATKHATEARGEVEDAPSHPVKKDTPLLLPRSTTSTECIVPSFVLGTSADVAEIVRDVFAERGVTAMRSKDLALRLVERYAKRIAKSVRHAVDTAVELGALRLDKDSNIALA</sequence>
<evidence type="ECO:0000256" key="8">
    <source>
        <dbReference type="SAM" id="MobiDB-lite"/>
    </source>
</evidence>
<dbReference type="InterPro" id="IPR039999">
    <property type="entry name" value="LYAR"/>
</dbReference>
<dbReference type="PANTHER" id="PTHR13100">
    <property type="entry name" value="CELL GROWTH-REGULATING NUCLEOLAR PROTEIN LYAR"/>
    <property type="match status" value="1"/>
</dbReference>
<evidence type="ECO:0000256" key="2">
    <source>
        <dbReference type="ARBA" id="ARBA00022723"/>
    </source>
</evidence>
<dbReference type="AlphaFoldDB" id="A0A0M9G1M0"/>
<feature type="compositionally biased region" description="Low complexity" evidence="8">
    <location>
        <begin position="120"/>
        <end position="129"/>
    </location>
</feature>
<dbReference type="FunFam" id="3.30.1490.490:FF:000001">
    <property type="entry name" value="cell growth-regulating nucleolar protein-like"/>
    <property type="match status" value="1"/>
</dbReference>
<dbReference type="OMA" id="PRAPMND"/>
<dbReference type="Gene3D" id="3.30.1490.490">
    <property type="match status" value="1"/>
</dbReference>
<evidence type="ECO:0000256" key="3">
    <source>
        <dbReference type="ARBA" id="ARBA00022737"/>
    </source>
</evidence>
<dbReference type="InterPro" id="IPR014898">
    <property type="entry name" value="Znf_C2H2_LYAR"/>
</dbReference>
<reference evidence="10 11" key="1">
    <citation type="submission" date="2015-07" db="EMBL/GenBank/DDBJ databases">
        <title>High-quality genome of monoxenous trypanosomatid Leptomonas pyrrhocoris.</title>
        <authorList>
            <person name="Flegontov P."/>
            <person name="Butenko A."/>
            <person name="Firsov S."/>
            <person name="Vlcek C."/>
            <person name="Logacheva M.D."/>
            <person name="Field M."/>
            <person name="Filatov D."/>
            <person name="Flegontova O."/>
            <person name="Gerasimov E."/>
            <person name="Jackson A.P."/>
            <person name="Kelly S."/>
            <person name="Opperdoes F."/>
            <person name="O'Reilly A."/>
            <person name="Votypka J."/>
            <person name="Yurchenko V."/>
            <person name="Lukes J."/>
        </authorList>
    </citation>
    <scope>NUCLEOTIDE SEQUENCE [LARGE SCALE GENOMIC DNA]</scope>
    <source>
        <strain evidence="10">H10</strain>
    </source>
</reference>
<feature type="compositionally biased region" description="Low complexity" evidence="8">
    <location>
        <begin position="160"/>
        <end position="187"/>
    </location>
</feature>
<evidence type="ECO:0000313" key="11">
    <source>
        <dbReference type="Proteomes" id="UP000037923"/>
    </source>
</evidence>
<dbReference type="Pfam" id="PF08790">
    <property type="entry name" value="zf-LYAR"/>
    <property type="match status" value="1"/>
</dbReference>
<keyword evidence="6" id="KW-0539">Nucleus</keyword>
<dbReference type="RefSeq" id="XP_015658944.1">
    <property type="nucleotide sequence ID" value="XM_015802500.1"/>
</dbReference>
<keyword evidence="2" id="KW-0479">Metal-binding</keyword>
<dbReference type="GO" id="GO:0003677">
    <property type="term" value="F:DNA binding"/>
    <property type="evidence" value="ECO:0007669"/>
    <property type="project" value="InterPro"/>
</dbReference>
<name>A0A0M9G1M0_LEPPY</name>
<proteinExistence type="predicted"/>
<evidence type="ECO:0000256" key="1">
    <source>
        <dbReference type="ARBA" id="ARBA00004123"/>
    </source>
</evidence>
<dbReference type="GO" id="GO:0000122">
    <property type="term" value="P:negative regulation of transcription by RNA polymerase II"/>
    <property type="evidence" value="ECO:0007669"/>
    <property type="project" value="TreeGrafter"/>
</dbReference>
<dbReference type="EMBL" id="LGTL01000008">
    <property type="protein sequence ID" value="KPA80505.1"/>
    <property type="molecule type" value="Genomic_DNA"/>
</dbReference>
<evidence type="ECO:0000256" key="7">
    <source>
        <dbReference type="PROSITE-ProRule" id="PRU01145"/>
    </source>
</evidence>
<keyword evidence="4 7" id="KW-0863">Zinc-finger</keyword>